<evidence type="ECO:0000313" key="6">
    <source>
        <dbReference type="EMBL" id="MBU2690773.1"/>
    </source>
</evidence>
<gene>
    <name evidence="6" type="ORF">KJ970_07570</name>
</gene>
<name>A0A948WCB6_UNCEI</name>
<evidence type="ECO:0000313" key="7">
    <source>
        <dbReference type="Proteomes" id="UP000777784"/>
    </source>
</evidence>
<protein>
    <submittedName>
        <fullName evidence="6">YcjF family protein</fullName>
    </submittedName>
</protein>
<dbReference type="EMBL" id="JAHJDP010000037">
    <property type="protein sequence ID" value="MBU2690773.1"/>
    <property type="molecule type" value="Genomic_DNA"/>
</dbReference>
<evidence type="ECO:0000256" key="1">
    <source>
        <dbReference type="ARBA" id="ARBA00004141"/>
    </source>
</evidence>
<evidence type="ECO:0000256" key="4">
    <source>
        <dbReference type="ARBA" id="ARBA00023136"/>
    </source>
</evidence>
<proteinExistence type="predicted"/>
<evidence type="ECO:0000256" key="2">
    <source>
        <dbReference type="ARBA" id="ARBA00022692"/>
    </source>
</evidence>
<dbReference type="GO" id="GO:0016020">
    <property type="term" value="C:membrane"/>
    <property type="evidence" value="ECO:0007669"/>
    <property type="project" value="UniProtKB-SubCell"/>
</dbReference>
<organism evidence="6 7">
    <name type="scientific">Eiseniibacteriota bacterium</name>
    <dbReference type="NCBI Taxonomy" id="2212470"/>
    <lineage>
        <taxon>Bacteria</taxon>
        <taxon>Candidatus Eiseniibacteriota</taxon>
    </lineage>
</organism>
<feature type="transmembrane region" description="Helical" evidence="5">
    <location>
        <begin position="44"/>
        <end position="67"/>
    </location>
</feature>
<accession>A0A948WCB6</accession>
<evidence type="ECO:0000256" key="3">
    <source>
        <dbReference type="ARBA" id="ARBA00022989"/>
    </source>
</evidence>
<evidence type="ECO:0000256" key="5">
    <source>
        <dbReference type="SAM" id="Phobius"/>
    </source>
</evidence>
<sequence>MMQTLRKILIPVGIGFTILALIGLLGSALMLYREAAAVHPILGWFVILLLLVGVGLLIVYPVAKLLMLPASLVRPEKTSGRKWEKFLQRYAGRILKNGAVRNEYEGLAALEATFNATRGEKKRQGAGSGAEAVSSVMRVSQLEDEINNTLTFLDRRTEKIIRRHAAAVFAATAVSQSGRLDTAIVLSAQLRMVKEIAEVYYQRPHPRELWALYLNVGTAAFIAGEIQDSEVLAVLGAPVSAGLSGLIPVNGMDPLISLLVNSLLDGSANALLTLRIGVLARRYCGIRIDADRRALTRSASLEAAGLLGGVVAEGASRVAAATRRLVVGGAVRFPQKAAMGVVGAVGVGGHLLAGIAKLAGKAAGTAAKKVSEPPVFAVKQMIRFWEHIEEVFEPETERVPGPHSDGPVD</sequence>
<dbReference type="Pfam" id="PF05128">
    <property type="entry name" value="DUF697"/>
    <property type="match status" value="1"/>
</dbReference>
<dbReference type="AlphaFoldDB" id="A0A948WCB6"/>
<keyword evidence="2 5" id="KW-0812">Transmembrane</keyword>
<comment type="subcellular location">
    <subcellularLocation>
        <location evidence="1">Membrane</location>
        <topology evidence="1">Multi-pass membrane protein</topology>
    </subcellularLocation>
</comment>
<feature type="transmembrane region" description="Helical" evidence="5">
    <location>
        <begin position="12"/>
        <end position="32"/>
    </location>
</feature>
<reference evidence="6" key="1">
    <citation type="submission" date="2021-05" db="EMBL/GenBank/DDBJ databases">
        <title>Energy efficiency and biological interactions define the core microbiome of deep oligotrophic groundwater.</title>
        <authorList>
            <person name="Mehrshad M."/>
            <person name="Lopez-Fernandez M."/>
            <person name="Bell E."/>
            <person name="Bernier-Latmani R."/>
            <person name="Bertilsson S."/>
            <person name="Dopson M."/>
        </authorList>
    </citation>
    <scope>NUCLEOTIDE SEQUENCE</scope>
    <source>
        <strain evidence="6">Modern_marine.mb.64</strain>
    </source>
</reference>
<keyword evidence="4 5" id="KW-0472">Membrane</keyword>
<dbReference type="Proteomes" id="UP000777784">
    <property type="component" value="Unassembled WGS sequence"/>
</dbReference>
<dbReference type="InterPro" id="IPR021147">
    <property type="entry name" value="DUF697"/>
</dbReference>
<comment type="caution">
    <text evidence="6">The sequence shown here is derived from an EMBL/GenBank/DDBJ whole genome shotgun (WGS) entry which is preliminary data.</text>
</comment>
<keyword evidence="3 5" id="KW-1133">Transmembrane helix</keyword>